<evidence type="ECO:0000259" key="4">
    <source>
        <dbReference type="PROSITE" id="PS50892"/>
    </source>
</evidence>
<dbReference type="SUPFAM" id="SSF58038">
    <property type="entry name" value="SNARE fusion complex"/>
    <property type="match status" value="1"/>
</dbReference>
<proteinExistence type="predicted"/>
<feature type="transmembrane region" description="Helical" evidence="3">
    <location>
        <begin position="280"/>
        <end position="301"/>
    </location>
</feature>
<organism evidence="5 6">
    <name type="scientific">Aureococcus anophagefferens</name>
    <name type="common">Harmful bloom alga</name>
    <dbReference type="NCBI Taxonomy" id="44056"/>
    <lineage>
        <taxon>Eukaryota</taxon>
        <taxon>Sar</taxon>
        <taxon>Stramenopiles</taxon>
        <taxon>Ochrophyta</taxon>
        <taxon>Pelagophyceae</taxon>
        <taxon>Pelagomonadales</taxon>
        <taxon>Pelagomonadaceae</taxon>
        <taxon>Aureococcus</taxon>
    </lineage>
</organism>
<protein>
    <submittedName>
        <fullName evidence="5">Synaptobrevin</fullName>
    </submittedName>
</protein>
<keyword evidence="3" id="KW-1133">Transmembrane helix</keyword>
<dbReference type="CDD" id="cd15843">
    <property type="entry name" value="R-SNARE"/>
    <property type="match status" value="1"/>
</dbReference>
<name>A0ABR1FTV4_AURAN</name>
<feature type="compositionally biased region" description="Basic and acidic residues" evidence="2">
    <location>
        <begin position="32"/>
        <end position="48"/>
    </location>
</feature>
<dbReference type="EMBL" id="JBBJCI010000229">
    <property type="protein sequence ID" value="KAK7238609.1"/>
    <property type="molecule type" value="Genomic_DNA"/>
</dbReference>
<evidence type="ECO:0000313" key="6">
    <source>
        <dbReference type="Proteomes" id="UP001363151"/>
    </source>
</evidence>
<feature type="region of interest" description="Disordered" evidence="2">
    <location>
        <begin position="1"/>
        <end position="86"/>
    </location>
</feature>
<feature type="compositionally biased region" description="Low complexity" evidence="2">
    <location>
        <begin position="22"/>
        <end position="31"/>
    </location>
</feature>
<dbReference type="InterPro" id="IPR042855">
    <property type="entry name" value="V_SNARE_CC"/>
</dbReference>
<keyword evidence="1" id="KW-0175">Coiled coil</keyword>
<dbReference type="PRINTS" id="PR00219">
    <property type="entry name" value="SYNAPTOBREVN"/>
</dbReference>
<dbReference type="PANTHER" id="PTHR45701">
    <property type="entry name" value="SYNAPTOBREVIN FAMILY MEMBER"/>
    <property type="match status" value="1"/>
</dbReference>
<feature type="compositionally biased region" description="Basic and acidic residues" evidence="2">
    <location>
        <begin position="1"/>
        <end position="21"/>
    </location>
</feature>
<dbReference type="Proteomes" id="UP001363151">
    <property type="component" value="Unassembled WGS sequence"/>
</dbReference>
<evidence type="ECO:0000256" key="2">
    <source>
        <dbReference type="SAM" id="MobiDB-lite"/>
    </source>
</evidence>
<accession>A0ABR1FTV4</accession>
<sequence>MSNFAKFRERFSSSSKKKEAPSSETPAASAKFADDAKAAMGRVSERATRASASGAATQLQKSPASASAAAARAAGRGVDTKAPTRLGPHTAVLSERYAALGRRMAARADPPGWDDVGDGSSKPLAAGGGNLRCIKLPVCDLAGTSSYVVAFGCGYPLAKAQSLCERLALLLGPLVDAELASRDATAKKAKGVSPEGAKQLREVLEREIAAANSSARLHEVANQVEEVRAIMEKNVEMILDRGEQLESLDAKSEELSTATGMFRKQARKLKRWHLMNQVKYGLAVGTIVTASVAVPIAILVAA</sequence>
<keyword evidence="6" id="KW-1185">Reference proteome</keyword>
<evidence type="ECO:0000313" key="5">
    <source>
        <dbReference type="EMBL" id="KAK7238609.1"/>
    </source>
</evidence>
<dbReference type="PROSITE" id="PS50892">
    <property type="entry name" value="V_SNARE"/>
    <property type="match status" value="1"/>
</dbReference>
<evidence type="ECO:0000256" key="3">
    <source>
        <dbReference type="SAM" id="Phobius"/>
    </source>
</evidence>
<reference evidence="5 6" key="1">
    <citation type="submission" date="2024-03" db="EMBL/GenBank/DDBJ databases">
        <title>Aureococcus anophagefferens CCMP1851 and Kratosvirus quantuckense: Draft genome of a second virus-susceptible host strain in the model system.</title>
        <authorList>
            <person name="Chase E."/>
            <person name="Truchon A.R."/>
            <person name="Schepens W."/>
            <person name="Wilhelm S.W."/>
        </authorList>
    </citation>
    <scope>NUCLEOTIDE SEQUENCE [LARGE SCALE GENOMIC DNA]</scope>
    <source>
        <strain evidence="5 6">CCMP1851</strain>
    </source>
</reference>
<keyword evidence="3" id="KW-0472">Membrane</keyword>
<feature type="domain" description="V-SNARE coiled-coil homology" evidence="4">
    <location>
        <begin position="216"/>
        <end position="273"/>
    </location>
</feature>
<dbReference type="InterPro" id="IPR001388">
    <property type="entry name" value="Synaptobrevin-like"/>
</dbReference>
<feature type="compositionally biased region" description="Low complexity" evidence="2">
    <location>
        <begin position="64"/>
        <end position="77"/>
    </location>
</feature>
<dbReference type="Gene3D" id="1.20.5.110">
    <property type="match status" value="1"/>
</dbReference>
<dbReference type="Pfam" id="PF00957">
    <property type="entry name" value="Synaptobrevin"/>
    <property type="match status" value="1"/>
</dbReference>
<gene>
    <name evidence="5" type="ORF">SO694_00020262</name>
</gene>
<comment type="caution">
    <text evidence="5">The sequence shown here is derived from an EMBL/GenBank/DDBJ whole genome shotgun (WGS) entry which is preliminary data.</text>
</comment>
<dbReference type="InterPro" id="IPR016444">
    <property type="entry name" value="Synaptobrevin/VAMP"/>
</dbReference>
<keyword evidence="3" id="KW-0812">Transmembrane</keyword>
<evidence type="ECO:0000256" key="1">
    <source>
        <dbReference type="PROSITE-ProRule" id="PRU00290"/>
    </source>
</evidence>